<dbReference type="GO" id="GO:0004197">
    <property type="term" value="F:cysteine-type endopeptidase activity"/>
    <property type="evidence" value="ECO:0007669"/>
    <property type="project" value="InterPro"/>
</dbReference>
<dbReference type="OrthoDB" id="1492850at2"/>
<keyword evidence="1" id="KW-0853">WD repeat</keyword>
<dbReference type="RefSeq" id="WP_090172509.1">
    <property type="nucleotide sequence ID" value="NZ_FOFB01000031.1"/>
</dbReference>
<dbReference type="SMART" id="SM00320">
    <property type="entry name" value="WD40"/>
    <property type="match status" value="3"/>
</dbReference>
<dbReference type="PROSITE" id="PS50294">
    <property type="entry name" value="WD_REPEATS_REGION"/>
    <property type="match status" value="1"/>
</dbReference>
<feature type="domain" description="Peptidase C14 caspase" evidence="3">
    <location>
        <begin position="920"/>
        <end position="1184"/>
    </location>
</feature>
<reference evidence="5" key="1">
    <citation type="submission" date="2016-10" db="EMBL/GenBank/DDBJ databases">
        <authorList>
            <person name="Varghese N."/>
            <person name="Submissions S."/>
        </authorList>
    </citation>
    <scope>NUCLEOTIDE SEQUENCE [LARGE SCALE GENOMIC DNA]</scope>
    <source>
        <strain evidence="5">DSM 24740</strain>
    </source>
</reference>
<gene>
    <name evidence="4" type="ORF">SAMN05444359_13134</name>
</gene>
<dbReference type="Gene3D" id="3.40.50.1460">
    <property type="match status" value="1"/>
</dbReference>
<evidence type="ECO:0000256" key="2">
    <source>
        <dbReference type="SAM" id="SignalP"/>
    </source>
</evidence>
<dbReference type="SUPFAM" id="SSF82171">
    <property type="entry name" value="DPP6 N-terminal domain-like"/>
    <property type="match status" value="1"/>
</dbReference>
<evidence type="ECO:0000313" key="5">
    <source>
        <dbReference type="Proteomes" id="UP000199021"/>
    </source>
</evidence>
<organism evidence="4 5">
    <name type="scientific">Neolewinella agarilytica</name>
    <dbReference type="NCBI Taxonomy" id="478744"/>
    <lineage>
        <taxon>Bacteria</taxon>
        <taxon>Pseudomonadati</taxon>
        <taxon>Bacteroidota</taxon>
        <taxon>Saprospiria</taxon>
        <taxon>Saprospirales</taxon>
        <taxon>Lewinellaceae</taxon>
        <taxon>Neolewinella</taxon>
    </lineage>
</organism>
<keyword evidence="5" id="KW-1185">Reference proteome</keyword>
<proteinExistence type="predicted"/>
<evidence type="ECO:0000256" key="1">
    <source>
        <dbReference type="PROSITE-ProRule" id="PRU00221"/>
    </source>
</evidence>
<dbReference type="PANTHER" id="PTHR19879">
    <property type="entry name" value="TRANSCRIPTION INITIATION FACTOR TFIID"/>
    <property type="match status" value="1"/>
</dbReference>
<dbReference type="PROSITE" id="PS50082">
    <property type="entry name" value="WD_REPEATS_2"/>
    <property type="match status" value="2"/>
</dbReference>
<evidence type="ECO:0000313" key="4">
    <source>
        <dbReference type="EMBL" id="SER26750.1"/>
    </source>
</evidence>
<dbReference type="STRING" id="478744.SAMN05444359_13134"/>
<dbReference type="Proteomes" id="UP000199021">
    <property type="component" value="Unassembled WGS sequence"/>
</dbReference>
<feature type="repeat" description="WD" evidence="1">
    <location>
        <begin position="27"/>
        <end position="59"/>
    </location>
</feature>
<dbReference type="Pfam" id="PF00400">
    <property type="entry name" value="WD40"/>
    <property type="match status" value="2"/>
</dbReference>
<protein>
    <submittedName>
        <fullName evidence="4">Uncharacterized protein, contains caspase domain</fullName>
    </submittedName>
</protein>
<sequence length="1319" mass="145942">MKSSVFFLLLFSLLAPLQAQKPQLVIPIGHTEAVTGVDFTPDGKHLISVSADKKVKIWKRSGELVRTLNHHQEAIRDLVISPDGKYFFTSTLKQGILWDMDGQVLKDDFRTQKGDFFSPDSFSPAFSPRGDWLIVYGTEGLVLYNLLEQKASPLKIEGSRPGHYQFSKDGNSLFGFQGGILKKIDLRSGKAEKIARMGKSKDFGGIDFFLSPEENTAYFLLPNGGVTAVDIRRGKQKPERLGALGDIGYWYTYQAMTQQIIWSKWLSTPNGRKVMLSTSNENLLYAPAEGKLKPLPFPGKASSSAPTPEGMQALNSQNFAHPYAFSPDGRYLLVRTQANTEAIIMDLETGSVLSRFHGLGVPFTYTGPASFLTFSSSSINFSPVAEEVVVGKQDGSLRIVGFDGKQLKSFEQGAFKKVEWIAEDSTKDNLLQLLINDGVAEAYFHRQWDSISMDLLDWQDMKDTLYPLPTATLDIRNASLKPTGVDSTLFNSNENDFQINAQASNQDENGLLSVYAIEDPNIEIQKKNINPGSYWTYGVGEVTVGGARPFIFLPDLSVSDVGLSDDQELLIVSNSYRQPEVWELACLAAELEGAQEFFWGEISSQTDEAGKKVSTRERSYDYRSNEKIEEHRNLAASCLISTINVPVQSRFQATSTTHGEVLFSQGNRLYRSNLDGSGLDSLLGHSLGVIGAKYILDDRFIISWSEDHTVILWSAGSRSPLATLFFLNDNDWIITSPNGLFDASPNAMNSMYYSIGLELLQLNQLKERYYEPGLLQKLLGYSNESIRPVEGFDEVDLFPEIIANIDKGSLHIELKERNGGIGKTSVFINGKEVVEEANPFPGSGDGVRPVKMDIPLGQFRRYFISHPDSTNVISIRAYNEEGWLKSKPFQLPYRPPSSKGTSGNRTGSTGFVGQYRPKMYAITIGTRDYKGEDLDLAYPDKDALAMAIAIRETAAALFNDRDDMGSGDSLEVHCLSTSPLDAEELQGRGISWNLSSKKNIEKVFRDIGSRAKAEDVILVYFSGHGMAYGTADQAQFYYLTRDVANGNLSDNALRQQFAISTNEITDWLNTIPALKQVLIVDACNSGTLVDEVTTGGTKDLNSDQLRALERMKDRTGMFVISGSASDKVSYEASEYGQGLLTYALLQGIIASGGTRKYIDVMTLLQYATDEVPRLAATINGIQTPRLGIPANAASFDIGIADQALDIPISKIKPVMIRSTFLNGSSYRDDQQLATLLEDEFRKESEKGYKADLLYVNTSVYPGAYSISGIYEVSDTGMITLSAKLFKDEELITDLEVPTMDSAKKLVRYLKRAVEKALVY</sequence>
<feature type="signal peptide" evidence="2">
    <location>
        <begin position="1"/>
        <end position="19"/>
    </location>
</feature>
<dbReference type="InterPro" id="IPR001680">
    <property type="entry name" value="WD40_rpt"/>
</dbReference>
<dbReference type="InterPro" id="IPR015943">
    <property type="entry name" value="WD40/YVTN_repeat-like_dom_sf"/>
</dbReference>
<dbReference type="InterPro" id="IPR011600">
    <property type="entry name" value="Pept_C14_caspase"/>
</dbReference>
<name>A0A1H9MSR4_9BACT</name>
<dbReference type="Gene3D" id="2.130.10.10">
    <property type="entry name" value="YVTN repeat-like/Quinoprotein amine dehydrogenase"/>
    <property type="match status" value="2"/>
</dbReference>
<dbReference type="Pfam" id="PF00656">
    <property type="entry name" value="Peptidase_C14"/>
    <property type="match status" value="1"/>
</dbReference>
<accession>A0A1H9MSR4</accession>
<dbReference type="InterPro" id="IPR029030">
    <property type="entry name" value="Caspase-like_dom_sf"/>
</dbReference>
<dbReference type="PANTHER" id="PTHR19879:SF9">
    <property type="entry name" value="TRANSCRIPTION INITIATION FACTOR TFIID SUBUNIT 5"/>
    <property type="match status" value="1"/>
</dbReference>
<evidence type="ECO:0000259" key="3">
    <source>
        <dbReference type="Pfam" id="PF00656"/>
    </source>
</evidence>
<keyword evidence="2" id="KW-0732">Signal</keyword>
<dbReference type="SUPFAM" id="SSF52129">
    <property type="entry name" value="Caspase-like"/>
    <property type="match status" value="1"/>
</dbReference>
<dbReference type="EMBL" id="FOFB01000031">
    <property type="protein sequence ID" value="SER26750.1"/>
    <property type="molecule type" value="Genomic_DNA"/>
</dbReference>
<dbReference type="InParanoid" id="A0A1H9MSR4"/>
<feature type="repeat" description="WD" evidence="1">
    <location>
        <begin position="682"/>
        <end position="723"/>
    </location>
</feature>
<feature type="chain" id="PRO_5011509027" evidence="2">
    <location>
        <begin position="20"/>
        <end position="1319"/>
    </location>
</feature>
<dbReference type="GO" id="GO:0006508">
    <property type="term" value="P:proteolysis"/>
    <property type="evidence" value="ECO:0007669"/>
    <property type="project" value="InterPro"/>
</dbReference>